<dbReference type="EMBL" id="CP025611">
    <property type="protein sequence ID" value="AUN28821.1"/>
    <property type="molecule type" value="Genomic_DNA"/>
</dbReference>
<evidence type="ECO:0000313" key="2">
    <source>
        <dbReference type="EMBL" id="AUN28821.1"/>
    </source>
</evidence>
<keyword evidence="3" id="KW-1185">Reference proteome</keyword>
<feature type="compositionally biased region" description="Basic residues" evidence="1">
    <location>
        <begin position="44"/>
        <end position="56"/>
    </location>
</feature>
<proteinExistence type="predicted"/>
<dbReference type="Pfam" id="PF11747">
    <property type="entry name" value="RebB"/>
    <property type="match status" value="1"/>
</dbReference>
<dbReference type="OrthoDB" id="8594924at2"/>
<dbReference type="Proteomes" id="UP000234752">
    <property type="component" value="Chromosome eg_1"/>
</dbReference>
<reference evidence="2 3" key="1">
    <citation type="submission" date="2017-12" db="EMBL/GenBank/DDBJ databases">
        <title>Genomes of bacteria within cyanobacterial aggregates.</title>
        <authorList>
            <person name="Cai H."/>
        </authorList>
    </citation>
    <scope>NUCLEOTIDE SEQUENCE [LARGE SCALE GENOMIC DNA]</scope>
    <source>
        <strain evidence="2 3">TH16</strain>
    </source>
</reference>
<dbReference type="KEGG" id="ncb:C0V82_00010"/>
<evidence type="ECO:0000313" key="3">
    <source>
        <dbReference type="Proteomes" id="UP000234752"/>
    </source>
</evidence>
<sequence length="56" mass="6493">MAFPTAVNGQITDAVTQANVKVTGEARPWRWATSIRRSPTMSRRQNRRPTFRHRAR</sequence>
<evidence type="ECO:0000256" key="1">
    <source>
        <dbReference type="SAM" id="MobiDB-lite"/>
    </source>
</evidence>
<gene>
    <name evidence="2" type="ORF">C0V82_00010</name>
</gene>
<accession>A0A2K9N6R5</accession>
<dbReference type="InterPro" id="IPR021070">
    <property type="entry name" value="Killing_trait_RebB"/>
</dbReference>
<protein>
    <submittedName>
        <fullName evidence="2">Uncharacterized protein</fullName>
    </submittedName>
</protein>
<name>A0A2K9N6R5_9PROT</name>
<dbReference type="AlphaFoldDB" id="A0A2K9N6R5"/>
<organism evidence="2 3">
    <name type="scientific">Niveispirillum cyanobacteriorum</name>
    <dbReference type="NCBI Taxonomy" id="1612173"/>
    <lineage>
        <taxon>Bacteria</taxon>
        <taxon>Pseudomonadati</taxon>
        <taxon>Pseudomonadota</taxon>
        <taxon>Alphaproteobacteria</taxon>
        <taxon>Rhodospirillales</taxon>
        <taxon>Azospirillaceae</taxon>
        <taxon>Niveispirillum</taxon>
    </lineage>
</organism>
<feature type="region of interest" description="Disordered" evidence="1">
    <location>
        <begin position="31"/>
        <end position="56"/>
    </location>
</feature>